<keyword evidence="5 12" id="KW-0812">Transmembrane</keyword>
<sequence>MLDVPYLADFLRSVKKNSVDDLADRLFYYTTLLFIFFAIVIGARSYTSPIECMMPQEFPGTWKSYVREYCYISGTYFVSSLAGMAIGEVPITQGYYQWVAYILVIKAFLLSVPNIAWKVFLHTQNIDYQHVVEKAKTLRFVMGEELQQGLKDITGYLKERLQYQGEKNGASIAGFGMKSSLFHTLAKVLTVFVIFFELYFMNTTFAPEYDTFWGITMINQGLSKETKWLDTGIFPRLTFCNFSQPILGGIGANRTVHCHF</sequence>
<dbReference type="PROSITE" id="PS51013">
    <property type="entry name" value="PANNEXIN"/>
    <property type="match status" value="1"/>
</dbReference>
<comment type="subcellular location">
    <subcellularLocation>
        <location evidence="1">Cell junction</location>
        <location evidence="1">Gap junction</location>
    </subcellularLocation>
    <subcellularLocation>
        <location evidence="2 12">Cell membrane</location>
        <topology evidence="2 12">Multi-pass membrane protein</topology>
    </subcellularLocation>
</comment>
<evidence type="ECO:0000256" key="11">
    <source>
        <dbReference type="ARBA" id="ARBA00023303"/>
    </source>
</evidence>
<keyword evidence="11 12" id="KW-0407">Ion channel</keyword>
<evidence type="ECO:0000313" key="13">
    <source>
        <dbReference type="Proteomes" id="UP000887577"/>
    </source>
</evidence>
<evidence type="ECO:0000256" key="9">
    <source>
        <dbReference type="ARBA" id="ARBA00023065"/>
    </source>
</evidence>
<evidence type="ECO:0000256" key="1">
    <source>
        <dbReference type="ARBA" id="ARBA00004610"/>
    </source>
</evidence>
<protein>
    <recommendedName>
        <fullName evidence="12">Innexin</fullName>
    </recommendedName>
</protein>
<dbReference type="PRINTS" id="PR01262">
    <property type="entry name" value="INNEXIN"/>
</dbReference>
<keyword evidence="9 12" id="KW-0406">Ion transport</keyword>
<feature type="transmembrane region" description="Helical" evidence="12">
    <location>
        <begin position="26"/>
        <end position="47"/>
    </location>
</feature>
<dbReference type="Pfam" id="PF00876">
    <property type="entry name" value="Innexin"/>
    <property type="match status" value="1"/>
</dbReference>
<feature type="transmembrane region" description="Helical" evidence="12">
    <location>
        <begin position="98"/>
        <end position="117"/>
    </location>
</feature>
<gene>
    <name evidence="12" type="primary">inx</name>
</gene>
<dbReference type="GO" id="GO:0005243">
    <property type="term" value="F:gap junction channel activity"/>
    <property type="evidence" value="ECO:0007669"/>
    <property type="project" value="TreeGrafter"/>
</dbReference>
<keyword evidence="6" id="KW-0303">Gap junction</keyword>
<dbReference type="WBParaSite" id="PSU_v2.g8685.t1">
    <property type="protein sequence ID" value="PSU_v2.g8685.t1"/>
    <property type="gene ID" value="PSU_v2.g8685"/>
</dbReference>
<dbReference type="InterPro" id="IPR000990">
    <property type="entry name" value="Innexin"/>
</dbReference>
<dbReference type="GO" id="GO:0005921">
    <property type="term" value="C:gap junction"/>
    <property type="evidence" value="ECO:0007669"/>
    <property type="project" value="UniProtKB-SubCell"/>
</dbReference>
<evidence type="ECO:0000256" key="8">
    <source>
        <dbReference type="ARBA" id="ARBA00022989"/>
    </source>
</evidence>
<proteinExistence type="inferred from homology"/>
<dbReference type="PANTHER" id="PTHR11893">
    <property type="entry name" value="INNEXIN"/>
    <property type="match status" value="1"/>
</dbReference>
<keyword evidence="8 12" id="KW-1133">Transmembrane helix</keyword>
<dbReference type="GO" id="GO:0034220">
    <property type="term" value="P:monoatomic ion transmembrane transport"/>
    <property type="evidence" value="ECO:0007669"/>
    <property type="project" value="UniProtKB-KW"/>
</dbReference>
<dbReference type="GO" id="GO:0005886">
    <property type="term" value="C:plasma membrane"/>
    <property type="evidence" value="ECO:0007669"/>
    <property type="project" value="UniProtKB-SubCell"/>
</dbReference>
<name>A0A914Z7L6_9BILA</name>
<evidence type="ECO:0000256" key="10">
    <source>
        <dbReference type="ARBA" id="ARBA00023136"/>
    </source>
</evidence>
<comment type="similarity">
    <text evidence="12">Belongs to the pannexin family.</text>
</comment>
<evidence type="ECO:0000256" key="12">
    <source>
        <dbReference type="RuleBase" id="RU010713"/>
    </source>
</evidence>
<accession>A0A914Z7L6</accession>
<evidence type="ECO:0000313" key="14">
    <source>
        <dbReference type="WBParaSite" id="PSU_v2.g8685.t1"/>
    </source>
</evidence>
<comment type="function">
    <text evidence="12">Structural component of the gap junctions.</text>
</comment>
<dbReference type="PANTHER" id="PTHR11893:SF20">
    <property type="entry name" value="INNEXIN-3"/>
    <property type="match status" value="1"/>
</dbReference>
<keyword evidence="10 12" id="KW-0472">Membrane</keyword>
<organism evidence="13 14">
    <name type="scientific">Panagrolaimus superbus</name>
    <dbReference type="NCBI Taxonomy" id="310955"/>
    <lineage>
        <taxon>Eukaryota</taxon>
        <taxon>Metazoa</taxon>
        <taxon>Ecdysozoa</taxon>
        <taxon>Nematoda</taxon>
        <taxon>Chromadorea</taxon>
        <taxon>Rhabditida</taxon>
        <taxon>Tylenchina</taxon>
        <taxon>Panagrolaimomorpha</taxon>
        <taxon>Panagrolaimoidea</taxon>
        <taxon>Panagrolaimidae</taxon>
        <taxon>Panagrolaimus</taxon>
    </lineage>
</organism>
<feature type="transmembrane region" description="Helical" evidence="12">
    <location>
        <begin position="181"/>
        <end position="201"/>
    </location>
</feature>
<dbReference type="Proteomes" id="UP000887577">
    <property type="component" value="Unplaced"/>
</dbReference>
<evidence type="ECO:0000256" key="6">
    <source>
        <dbReference type="ARBA" id="ARBA00022868"/>
    </source>
</evidence>
<keyword evidence="4" id="KW-1003">Cell membrane</keyword>
<reference evidence="14" key="1">
    <citation type="submission" date="2022-11" db="UniProtKB">
        <authorList>
            <consortium name="WormBaseParasite"/>
        </authorList>
    </citation>
    <scope>IDENTIFICATION</scope>
</reference>
<evidence type="ECO:0000256" key="7">
    <source>
        <dbReference type="ARBA" id="ARBA00022949"/>
    </source>
</evidence>
<evidence type="ECO:0000256" key="4">
    <source>
        <dbReference type="ARBA" id="ARBA00022475"/>
    </source>
</evidence>
<evidence type="ECO:0000256" key="5">
    <source>
        <dbReference type="ARBA" id="ARBA00022692"/>
    </source>
</evidence>
<keyword evidence="13" id="KW-1185">Reference proteome</keyword>
<evidence type="ECO:0000256" key="2">
    <source>
        <dbReference type="ARBA" id="ARBA00004651"/>
    </source>
</evidence>
<dbReference type="AlphaFoldDB" id="A0A914Z7L6"/>
<feature type="transmembrane region" description="Helical" evidence="12">
    <location>
        <begin position="68"/>
        <end position="86"/>
    </location>
</feature>
<evidence type="ECO:0000256" key="3">
    <source>
        <dbReference type="ARBA" id="ARBA00022448"/>
    </source>
</evidence>
<keyword evidence="7" id="KW-0965">Cell junction</keyword>
<keyword evidence="3 12" id="KW-0813">Transport</keyword>